<comment type="caution">
    <text evidence="9">The sequence shown here is derived from an EMBL/GenBank/DDBJ whole genome shotgun (WGS) entry which is preliminary data.</text>
</comment>
<keyword evidence="6" id="KW-0408">Iron</keyword>
<dbReference type="EC" id="1.11.1.6" evidence="1"/>
<dbReference type="EMBL" id="LNTC01000041">
    <property type="protein sequence ID" value="OQR41607.1"/>
    <property type="molecule type" value="Genomic_DNA"/>
</dbReference>
<evidence type="ECO:0000256" key="3">
    <source>
        <dbReference type="ARBA" id="ARBA00022617"/>
    </source>
</evidence>
<evidence type="ECO:0000259" key="8">
    <source>
        <dbReference type="SMART" id="SM01060"/>
    </source>
</evidence>
<dbReference type="GO" id="GO:0046872">
    <property type="term" value="F:metal ion binding"/>
    <property type="evidence" value="ECO:0007669"/>
    <property type="project" value="UniProtKB-KW"/>
</dbReference>
<organism evidence="9 10">
    <name type="scientific">Aliarcobacter cryaerophilus</name>
    <dbReference type="NCBI Taxonomy" id="28198"/>
    <lineage>
        <taxon>Bacteria</taxon>
        <taxon>Pseudomonadati</taxon>
        <taxon>Campylobacterota</taxon>
        <taxon>Epsilonproteobacteria</taxon>
        <taxon>Campylobacterales</taxon>
        <taxon>Arcobacteraceae</taxon>
        <taxon>Aliarcobacter</taxon>
    </lineage>
</organism>
<reference evidence="9 10" key="1">
    <citation type="submission" date="2017-04" db="EMBL/GenBank/DDBJ databases">
        <title>Accumulation and expression of multiple antibiotic resistance genes in Arcobacter cryaerophilus that thrives in sewage.</title>
        <authorList>
            <person name="Millar J.A."/>
            <person name="Raghavan R."/>
        </authorList>
    </citation>
    <scope>NUCLEOTIDE SEQUENCE [LARGE SCALE GENOMIC DNA]</scope>
    <source>
        <strain evidence="9 10">AZT-1</strain>
    </source>
</reference>
<evidence type="ECO:0000313" key="9">
    <source>
        <dbReference type="EMBL" id="OQR41607.1"/>
    </source>
</evidence>
<keyword evidence="2" id="KW-0575">Peroxidase</keyword>
<dbReference type="PROSITE" id="PS51402">
    <property type="entry name" value="CATALASE_3"/>
    <property type="match status" value="1"/>
</dbReference>
<dbReference type="InterPro" id="IPR011614">
    <property type="entry name" value="Catalase_core"/>
</dbReference>
<dbReference type="Proteomes" id="UP000192599">
    <property type="component" value="Unassembled WGS sequence"/>
</dbReference>
<dbReference type="InterPro" id="IPR002226">
    <property type="entry name" value="Catalase_haem_BS"/>
</dbReference>
<dbReference type="SMART" id="SM01060">
    <property type="entry name" value="Catalase"/>
    <property type="match status" value="1"/>
</dbReference>
<dbReference type="Gene3D" id="2.40.180.10">
    <property type="entry name" value="Catalase core domain"/>
    <property type="match status" value="1"/>
</dbReference>
<dbReference type="GO" id="GO:0020037">
    <property type="term" value="F:heme binding"/>
    <property type="evidence" value="ECO:0007669"/>
    <property type="project" value="InterPro"/>
</dbReference>
<feature type="non-terminal residue" evidence="9">
    <location>
        <position position="1"/>
    </location>
</feature>
<evidence type="ECO:0000256" key="6">
    <source>
        <dbReference type="ARBA" id="ARBA00023004"/>
    </source>
</evidence>
<evidence type="ECO:0000256" key="1">
    <source>
        <dbReference type="ARBA" id="ARBA00012314"/>
    </source>
</evidence>
<dbReference type="GO" id="GO:0042744">
    <property type="term" value="P:hydrogen peroxide catabolic process"/>
    <property type="evidence" value="ECO:0007669"/>
    <property type="project" value="UniProtKB-KW"/>
</dbReference>
<keyword evidence="5" id="KW-0560">Oxidoreductase</keyword>
<dbReference type="Pfam" id="PF00199">
    <property type="entry name" value="Catalase"/>
    <property type="match status" value="1"/>
</dbReference>
<gene>
    <name evidence="9" type="ORF">AS859_04670</name>
</gene>
<evidence type="ECO:0000313" key="10">
    <source>
        <dbReference type="Proteomes" id="UP000192599"/>
    </source>
</evidence>
<accession>A0A1V9VBZ7</accession>
<sequence>NSKNERFWVKFHFKTLQGIETLTNKEAEAIVGKDRESNQRDLFENIEKGNFPKWSFEIQIMSEEEAKKCSFNPFDLTKVWPHGDYPMIKVGTMTLNENPKNYFQQVEQASFSPSNIVPGISYSPDKMLQARIFSYPDAQRYRVGTHYEMLPVNRPIVEVNTYNLDGSMNFDIKEPTKAFYEPNSFDGPVEDKSYLEPDLAGNDDFSQPRALFLLMSNSQKEQLFSNIKDAMAGVPRDIVDRQIALFEKVHPDYANGVKKALGI</sequence>
<feature type="domain" description="Catalase core" evidence="8">
    <location>
        <begin position="1"/>
        <end position="189"/>
    </location>
</feature>
<dbReference type="InterPro" id="IPR020835">
    <property type="entry name" value="Catalase_sf"/>
</dbReference>
<evidence type="ECO:0000256" key="2">
    <source>
        <dbReference type="ARBA" id="ARBA00022559"/>
    </source>
</evidence>
<keyword evidence="7" id="KW-0376">Hydrogen peroxide</keyword>
<dbReference type="GO" id="GO:0005737">
    <property type="term" value="C:cytoplasm"/>
    <property type="evidence" value="ECO:0007669"/>
    <property type="project" value="TreeGrafter"/>
</dbReference>
<dbReference type="SUPFAM" id="SSF56634">
    <property type="entry name" value="Heme-dependent catalase-like"/>
    <property type="match status" value="1"/>
</dbReference>
<dbReference type="GO" id="GO:0042542">
    <property type="term" value="P:response to hydrogen peroxide"/>
    <property type="evidence" value="ECO:0007669"/>
    <property type="project" value="TreeGrafter"/>
</dbReference>
<dbReference type="InterPro" id="IPR010582">
    <property type="entry name" value="Catalase_immune_responsive"/>
</dbReference>
<proteinExistence type="predicted"/>
<protein>
    <recommendedName>
        <fullName evidence="1">catalase</fullName>
        <ecNumber evidence="1">1.11.1.6</ecNumber>
    </recommendedName>
</protein>
<dbReference type="GO" id="GO:0004096">
    <property type="term" value="F:catalase activity"/>
    <property type="evidence" value="ECO:0007669"/>
    <property type="project" value="UniProtKB-EC"/>
</dbReference>
<dbReference type="InterPro" id="IPR018028">
    <property type="entry name" value="Catalase"/>
</dbReference>
<evidence type="ECO:0000256" key="5">
    <source>
        <dbReference type="ARBA" id="ARBA00023002"/>
    </source>
</evidence>
<dbReference type="PROSITE" id="PS00437">
    <property type="entry name" value="CATALASE_1"/>
    <property type="match status" value="1"/>
</dbReference>
<keyword evidence="3" id="KW-0349">Heme</keyword>
<dbReference type="AlphaFoldDB" id="A0A1V9VBZ7"/>
<evidence type="ECO:0000256" key="4">
    <source>
        <dbReference type="ARBA" id="ARBA00022723"/>
    </source>
</evidence>
<keyword evidence="4" id="KW-0479">Metal-binding</keyword>
<dbReference type="PRINTS" id="PR00067">
    <property type="entry name" value="CATALASE"/>
</dbReference>
<name>A0A1V9VBZ7_9BACT</name>
<dbReference type="PANTHER" id="PTHR11465:SF61">
    <property type="entry name" value="CATALASE"/>
    <property type="match status" value="1"/>
</dbReference>
<dbReference type="PANTHER" id="PTHR11465">
    <property type="entry name" value="CATALASE"/>
    <property type="match status" value="1"/>
</dbReference>
<dbReference type="Pfam" id="PF06628">
    <property type="entry name" value="Catalase-rel"/>
    <property type="match status" value="1"/>
</dbReference>
<evidence type="ECO:0000256" key="7">
    <source>
        <dbReference type="ARBA" id="ARBA00023324"/>
    </source>
</evidence>